<accession>A0A4Q2D196</accession>
<dbReference type="Proteomes" id="UP000290288">
    <property type="component" value="Unassembled WGS sequence"/>
</dbReference>
<sequence length="179" mass="19562">MISHICVDPSFENIQDALLNKFPTITKSAQLFERLSALAMLDAHAGPPSDNTDNTNANWGHYQFTGGLMTIKSVLVSWSALAETYLNILVDHLWELVKDLEIPAPSSGSVLAAPSPEADHAKRLQVLQINNLVNWISKKGISMVSNKRNPKKAKLIAIIVQSSSILDDNYIANIINTGS</sequence>
<keyword evidence="2" id="KW-1185">Reference proteome</keyword>
<proteinExistence type="predicted"/>
<name>A0A4Q2D196_9AGAR</name>
<reference evidence="1 2" key="1">
    <citation type="submission" date="2019-01" db="EMBL/GenBank/DDBJ databases">
        <title>Draft genome sequence of Psathyrella aberdarensis IHI B618.</title>
        <authorList>
            <person name="Buettner E."/>
            <person name="Kellner H."/>
        </authorList>
    </citation>
    <scope>NUCLEOTIDE SEQUENCE [LARGE SCALE GENOMIC DNA]</scope>
    <source>
        <strain evidence="1 2">IHI B618</strain>
    </source>
</reference>
<dbReference type="AlphaFoldDB" id="A0A4Q2D196"/>
<protein>
    <submittedName>
        <fullName evidence="1">Uncharacterized protein</fullName>
    </submittedName>
</protein>
<organism evidence="1 2">
    <name type="scientific">Candolleomyces aberdarensis</name>
    <dbReference type="NCBI Taxonomy" id="2316362"/>
    <lineage>
        <taxon>Eukaryota</taxon>
        <taxon>Fungi</taxon>
        <taxon>Dikarya</taxon>
        <taxon>Basidiomycota</taxon>
        <taxon>Agaricomycotina</taxon>
        <taxon>Agaricomycetes</taxon>
        <taxon>Agaricomycetidae</taxon>
        <taxon>Agaricales</taxon>
        <taxon>Agaricineae</taxon>
        <taxon>Psathyrellaceae</taxon>
        <taxon>Candolleomyces</taxon>
    </lineage>
</organism>
<dbReference type="OrthoDB" id="3227833at2759"/>
<dbReference type="EMBL" id="SDEE01001341">
    <property type="protein sequence ID" value="RXW12226.1"/>
    <property type="molecule type" value="Genomic_DNA"/>
</dbReference>
<evidence type="ECO:0000313" key="2">
    <source>
        <dbReference type="Proteomes" id="UP000290288"/>
    </source>
</evidence>
<evidence type="ECO:0000313" key="1">
    <source>
        <dbReference type="EMBL" id="RXW12226.1"/>
    </source>
</evidence>
<comment type="caution">
    <text evidence="1">The sequence shown here is derived from an EMBL/GenBank/DDBJ whole genome shotgun (WGS) entry which is preliminary data.</text>
</comment>
<gene>
    <name evidence="1" type="ORF">EST38_g13630</name>
</gene>